<organism evidence="4">
    <name type="scientific">Heliothis virescens</name>
    <name type="common">Tobacco budworm moth</name>
    <dbReference type="NCBI Taxonomy" id="7102"/>
    <lineage>
        <taxon>Eukaryota</taxon>
        <taxon>Metazoa</taxon>
        <taxon>Ecdysozoa</taxon>
        <taxon>Arthropoda</taxon>
        <taxon>Hexapoda</taxon>
        <taxon>Insecta</taxon>
        <taxon>Pterygota</taxon>
        <taxon>Neoptera</taxon>
        <taxon>Endopterygota</taxon>
        <taxon>Lepidoptera</taxon>
        <taxon>Glossata</taxon>
        <taxon>Ditrysia</taxon>
        <taxon>Noctuoidea</taxon>
        <taxon>Noctuidae</taxon>
        <taxon>Heliothinae</taxon>
        <taxon>Heliothis</taxon>
    </lineage>
</organism>
<dbReference type="SUPFAM" id="SSF51735">
    <property type="entry name" value="NAD(P)-binding Rossmann-fold domains"/>
    <property type="match status" value="1"/>
</dbReference>
<proteinExistence type="inferred from homology"/>
<evidence type="ECO:0000313" key="4">
    <source>
        <dbReference type="EMBL" id="PCG71424.1"/>
    </source>
</evidence>
<name>A0A2A4JIM2_HELVI</name>
<dbReference type="PANTHER" id="PTHR43490:SF99">
    <property type="entry name" value="SHORT-CHAIN DEHYDROGENASE_REDUCTASE"/>
    <property type="match status" value="1"/>
</dbReference>
<evidence type="ECO:0000256" key="1">
    <source>
        <dbReference type="ARBA" id="ARBA00006484"/>
    </source>
</evidence>
<gene>
    <name evidence="4" type="ORF">B5V51_1884</name>
</gene>
<dbReference type="GO" id="GO:0016491">
    <property type="term" value="F:oxidoreductase activity"/>
    <property type="evidence" value="ECO:0007669"/>
    <property type="project" value="UniProtKB-KW"/>
</dbReference>
<evidence type="ECO:0000256" key="3">
    <source>
        <dbReference type="ARBA" id="ARBA00023002"/>
    </source>
</evidence>
<evidence type="ECO:0000256" key="2">
    <source>
        <dbReference type="ARBA" id="ARBA00022857"/>
    </source>
</evidence>
<sequence>MSESLTLEELRRLAENYVKDVKEGWDISNGWGDSPYVVSKAAVNAYTFLLHRRLQEKGIIVNCVHPGYVMSDMTRGAGTISPDDAAALPVKLALDPWGAGLYVWHNGSAVPWDGPDPRVYIDGRKA</sequence>
<comment type="similarity">
    <text evidence="1">Belongs to the short-chain dehydrogenases/reductases (SDR) family.</text>
</comment>
<dbReference type="Pfam" id="PF00106">
    <property type="entry name" value="adh_short"/>
    <property type="match status" value="1"/>
</dbReference>
<dbReference type="GO" id="GO:0016020">
    <property type="term" value="C:membrane"/>
    <property type="evidence" value="ECO:0007669"/>
    <property type="project" value="TreeGrafter"/>
</dbReference>
<keyword evidence="3" id="KW-0560">Oxidoreductase</keyword>
<dbReference type="Gene3D" id="3.40.50.720">
    <property type="entry name" value="NAD(P)-binding Rossmann-like Domain"/>
    <property type="match status" value="1"/>
</dbReference>
<reference evidence="4" key="1">
    <citation type="submission" date="2017-09" db="EMBL/GenBank/DDBJ databases">
        <title>Contemporary evolution of a Lepidopteran species, Heliothis virescens, in response to modern agricultural practices.</title>
        <authorList>
            <person name="Fritz M.L."/>
            <person name="Deyonke A.M."/>
            <person name="Papanicolaou A."/>
            <person name="Micinski S."/>
            <person name="Westbrook J."/>
            <person name="Gould F."/>
        </authorList>
    </citation>
    <scope>NUCLEOTIDE SEQUENCE [LARGE SCALE GENOMIC DNA]</scope>
    <source>
        <strain evidence="4">HvINT-</strain>
        <tissue evidence="4">Whole body</tissue>
    </source>
</reference>
<dbReference type="InterPro" id="IPR036291">
    <property type="entry name" value="NAD(P)-bd_dom_sf"/>
</dbReference>
<dbReference type="PANTHER" id="PTHR43490">
    <property type="entry name" value="(+)-NEOMENTHOL DEHYDROGENASE"/>
    <property type="match status" value="1"/>
</dbReference>
<protein>
    <submittedName>
        <fullName evidence="4">Uncharacterized protein</fullName>
    </submittedName>
</protein>
<dbReference type="InterPro" id="IPR002347">
    <property type="entry name" value="SDR_fam"/>
</dbReference>
<comment type="caution">
    <text evidence="4">The sequence shown here is derived from an EMBL/GenBank/DDBJ whole genome shotgun (WGS) entry which is preliminary data.</text>
</comment>
<dbReference type="STRING" id="7102.A0A2A4JIM2"/>
<dbReference type="EMBL" id="NWSH01001391">
    <property type="protein sequence ID" value="PCG71424.1"/>
    <property type="molecule type" value="Genomic_DNA"/>
</dbReference>
<keyword evidence="2" id="KW-0521">NADP</keyword>
<dbReference type="AlphaFoldDB" id="A0A2A4JIM2"/>
<accession>A0A2A4JIM2</accession>